<comment type="caution">
    <text evidence="3">The sequence shown here is derived from an EMBL/GenBank/DDBJ whole genome shotgun (WGS) entry which is preliminary data.</text>
</comment>
<feature type="compositionally biased region" description="Pro residues" evidence="1">
    <location>
        <begin position="210"/>
        <end position="226"/>
    </location>
</feature>
<feature type="compositionally biased region" description="Low complexity" evidence="1">
    <location>
        <begin position="191"/>
        <end position="209"/>
    </location>
</feature>
<gene>
    <name evidence="3" type="ORF">EI555_010070</name>
</gene>
<evidence type="ECO:0000313" key="4">
    <source>
        <dbReference type="Proteomes" id="UP000308365"/>
    </source>
</evidence>
<evidence type="ECO:0000256" key="1">
    <source>
        <dbReference type="SAM" id="MobiDB-lite"/>
    </source>
</evidence>
<evidence type="ECO:0000259" key="2">
    <source>
        <dbReference type="SMART" id="SM01272"/>
    </source>
</evidence>
<dbReference type="InterPro" id="IPR009604">
    <property type="entry name" value="LsmAD_domain"/>
</dbReference>
<feature type="domain" description="LsmAD" evidence="2">
    <location>
        <begin position="69"/>
        <end position="137"/>
    </location>
</feature>
<dbReference type="PANTHER" id="PTHR12854:SF11">
    <property type="entry name" value="ATAXIN-2"/>
    <property type="match status" value="1"/>
</dbReference>
<evidence type="ECO:0000313" key="3">
    <source>
        <dbReference type="EMBL" id="TKC50896.1"/>
    </source>
</evidence>
<dbReference type="GO" id="GO:0034063">
    <property type="term" value="P:stress granule assembly"/>
    <property type="evidence" value="ECO:0007669"/>
    <property type="project" value="TreeGrafter"/>
</dbReference>
<sequence length="264" mass="29615">MIFQPKPSFADAFTDSAISAKVNGEHKEKDLEPWDAGELTTSEELEALENDVSNGWDPNDMFRYNEENYGVVSTYDSSLSSYTVPLERDNSEEFLKREARANQLAEEIESSAQYKARLALENDDRSEEEKYTAVQRNSSEREGHNINTRYLKEIMMQYFGYTTQVFILSFISFVLSGVPWPSPCPSPSSRPPSRYQSGPNSLPPRAATPTRPPSRPPSRPSRPPSHPSAHGSPAPVSTMPKRMSSEGTIPQFVHVFVCLCLTPM</sequence>
<dbReference type="PANTHER" id="PTHR12854">
    <property type="entry name" value="ATAXIN 2-RELATED"/>
    <property type="match status" value="1"/>
</dbReference>
<feature type="region of interest" description="Disordered" evidence="1">
    <location>
        <begin position="120"/>
        <end position="140"/>
    </location>
</feature>
<dbReference type="InterPro" id="IPR045117">
    <property type="entry name" value="ATXN2-like"/>
</dbReference>
<reference evidence="4" key="1">
    <citation type="journal article" date="2019" name="IScience">
        <title>Narwhal Genome Reveals Long-Term Low Genetic Diversity despite Current Large Abundance Size.</title>
        <authorList>
            <person name="Westbury M.V."/>
            <person name="Petersen B."/>
            <person name="Garde E."/>
            <person name="Heide-Jorgensen M.P."/>
            <person name="Lorenzen E.D."/>
        </authorList>
    </citation>
    <scope>NUCLEOTIDE SEQUENCE [LARGE SCALE GENOMIC DNA]</scope>
</reference>
<name>A0A4U1FP52_MONMO</name>
<protein>
    <recommendedName>
        <fullName evidence="2">LsmAD domain-containing protein</fullName>
    </recommendedName>
</protein>
<organism evidence="3 4">
    <name type="scientific">Monodon monoceros</name>
    <name type="common">Narwhal</name>
    <name type="synonym">Ceratodon monodon</name>
    <dbReference type="NCBI Taxonomy" id="40151"/>
    <lineage>
        <taxon>Eukaryota</taxon>
        <taxon>Metazoa</taxon>
        <taxon>Chordata</taxon>
        <taxon>Craniata</taxon>
        <taxon>Vertebrata</taxon>
        <taxon>Euteleostomi</taxon>
        <taxon>Mammalia</taxon>
        <taxon>Eutheria</taxon>
        <taxon>Laurasiatheria</taxon>
        <taxon>Artiodactyla</taxon>
        <taxon>Whippomorpha</taxon>
        <taxon>Cetacea</taxon>
        <taxon>Odontoceti</taxon>
        <taxon>Monodontidae</taxon>
        <taxon>Monodon</taxon>
    </lineage>
</organism>
<dbReference type="AlphaFoldDB" id="A0A4U1FP52"/>
<dbReference type="SMART" id="SM01272">
    <property type="entry name" value="LsmAD"/>
    <property type="match status" value="1"/>
</dbReference>
<accession>A0A4U1FP52</accession>
<dbReference type="Pfam" id="PF06741">
    <property type="entry name" value="LsmAD"/>
    <property type="match status" value="1"/>
</dbReference>
<feature type="region of interest" description="Disordered" evidence="1">
    <location>
        <begin position="182"/>
        <end position="243"/>
    </location>
</feature>
<feature type="compositionally biased region" description="Basic and acidic residues" evidence="1">
    <location>
        <begin position="120"/>
        <end position="131"/>
    </location>
</feature>
<dbReference type="EMBL" id="RWIC01000066">
    <property type="protein sequence ID" value="TKC50896.1"/>
    <property type="molecule type" value="Genomic_DNA"/>
</dbReference>
<dbReference type="GO" id="GO:0003729">
    <property type="term" value="F:mRNA binding"/>
    <property type="evidence" value="ECO:0007669"/>
    <property type="project" value="TreeGrafter"/>
</dbReference>
<proteinExistence type="predicted"/>
<dbReference type="GO" id="GO:0010494">
    <property type="term" value="C:cytoplasmic stress granule"/>
    <property type="evidence" value="ECO:0007669"/>
    <property type="project" value="TreeGrafter"/>
</dbReference>
<dbReference type="Proteomes" id="UP000308365">
    <property type="component" value="Unassembled WGS sequence"/>
</dbReference>